<name>A0A1G8DYP3_9ACTN</name>
<keyword evidence="3" id="KW-0446">Lipid-binding</keyword>
<dbReference type="InterPro" id="IPR008628">
    <property type="entry name" value="GPP34-like"/>
</dbReference>
<dbReference type="Proteomes" id="UP000198923">
    <property type="component" value="Unassembled WGS sequence"/>
</dbReference>
<dbReference type="STRING" id="504805.SAMN05421505_11943"/>
<dbReference type="GO" id="GO:0005737">
    <property type="term" value="C:cytoplasm"/>
    <property type="evidence" value="ECO:0007669"/>
    <property type="project" value="UniProtKB-ARBA"/>
</dbReference>
<dbReference type="EMBL" id="FNCN01000019">
    <property type="protein sequence ID" value="SDH62600.1"/>
    <property type="molecule type" value="Genomic_DNA"/>
</dbReference>
<keyword evidence="2" id="KW-0333">Golgi apparatus</keyword>
<evidence type="ECO:0000313" key="5">
    <source>
        <dbReference type="EMBL" id="SDH62600.1"/>
    </source>
</evidence>
<sequence>MSKDHLSGFRLADDLFFVLHNDRTGRMRLNQRVTGLGLAGAVLGELMLAGRITAGMAVGEVRLAVVDMTPTGDNPTQEALNHIIAEPSHSFRTWLQFLGQTAQANVAARMIESGHIHRPRRSWLSKTPAYIPVDTNTAVWPTGRLNLAMQRRNALTEQDAVLLGLLMACGGERAFLWERDPEYLAQTTASLPAHLRELIAQTEAAVGDAVISRR</sequence>
<dbReference type="InterPro" id="IPR038261">
    <property type="entry name" value="GPP34-like_sf"/>
</dbReference>
<evidence type="ECO:0000256" key="2">
    <source>
        <dbReference type="ARBA" id="ARBA00023034"/>
    </source>
</evidence>
<dbReference type="GO" id="GO:0070273">
    <property type="term" value="F:phosphatidylinositol-4-phosphate binding"/>
    <property type="evidence" value="ECO:0007669"/>
    <property type="project" value="InterPro"/>
</dbReference>
<keyword evidence="6" id="KW-1185">Reference proteome</keyword>
<dbReference type="Gene3D" id="1.10.3630.10">
    <property type="entry name" value="yeast vps74-n-term truncation variant domain like"/>
    <property type="match status" value="1"/>
</dbReference>
<proteinExistence type="predicted"/>
<gene>
    <name evidence="5" type="ORF">SAMN05421505_11943</name>
</gene>
<evidence type="ECO:0000256" key="3">
    <source>
        <dbReference type="ARBA" id="ARBA00023121"/>
    </source>
</evidence>
<dbReference type="GO" id="GO:0012505">
    <property type="term" value="C:endomembrane system"/>
    <property type="evidence" value="ECO:0007669"/>
    <property type="project" value="UniProtKB-ARBA"/>
</dbReference>
<keyword evidence="4" id="KW-0472">Membrane</keyword>
<evidence type="ECO:0000256" key="1">
    <source>
        <dbReference type="ARBA" id="ARBA00004255"/>
    </source>
</evidence>
<reference evidence="5 6" key="1">
    <citation type="submission" date="2016-10" db="EMBL/GenBank/DDBJ databases">
        <authorList>
            <person name="de Groot N.N."/>
        </authorList>
    </citation>
    <scope>NUCLEOTIDE SEQUENCE [LARGE SCALE GENOMIC DNA]</scope>
    <source>
        <strain evidence="5 6">CPCC 201354</strain>
    </source>
</reference>
<accession>A0A1G8DYP3</accession>
<comment type="subcellular location">
    <subcellularLocation>
        <location evidence="1">Golgi apparatus membrane</location>
        <topology evidence="1">Peripheral membrane protein</topology>
        <orientation evidence="1">Cytoplasmic side</orientation>
    </subcellularLocation>
</comment>
<dbReference type="Pfam" id="PF05719">
    <property type="entry name" value="GPP34"/>
    <property type="match status" value="1"/>
</dbReference>
<dbReference type="RefSeq" id="WP_176955550.1">
    <property type="nucleotide sequence ID" value="NZ_FNCN01000019.1"/>
</dbReference>
<dbReference type="AlphaFoldDB" id="A0A1G8DYP3"/>
<protein>
    <submittedName>
        <fullName evidence="5">Golgi phosphoprotein 3 (GPP34)</fullName>
    </submittedName>
</protein>
<organism evidence="5 6">
    <name type="scientific">Sinosporangium album</name>
    <dbReference type="NCBI Taxonomy" id="504805"/>
    <lineage>
        <taxon>Bacteria</taxon>
        <taxon>Bacillati</taxon>
        <taxon>Actinomycetota</taxon>
        <taxon>Actinomycetes</taxon>
        <taxon>Streptosporangiales</taxon>
        <taxon>Streptosporangiaceae</taxon>
        <taxon>Sinosporangium</taxon>
    </lineage>
</organism>
<evidence type="ECO:0000256" key="4">
    <source>
        <dbReference type="ARBA" id="ARBA00023136"/>
    </source>
</evidence>
<evidence type="ECO:0000313" key="6">
    <source>
        <dbReference type="Proteomes" id="UP000198923"/>
    </source>
</evidence>